<dbReference type="Proteomes" id="UP000507470">
    <property type="component" value="Unassembled WGS sequence"/>
</dbReference>
<reference evidence="2 3" key="1">
    <citation type="submission" date="2020-06" db="EMBL/GenBank/DDBJ databases">
        <authorList>
            <person name="Li R."/>
            <person name="Bekaert M."/>
        </authorList>
    </citation>
    <scope>NUCLEOTIDE SEQUENCE [LARGE SCALE GENOMIC DNA]</scope>
    <source>
        <strain evidence="3">wild</strain>
    </source>
</reference>
<feature type="region of interest" description="Disordered" evidence="1">
    <location>
        <begin position="166"/>
        <end position="187"/>
    </location>
</feature>
<dbReference type="EMBL" id="CACVKT020000275">
    <property type="protein sequence ID" value="CAC5357968.1"/>
    <property type="molecule type" value="Genomic_DNA"/>
</dbReference>
<sequence>MLKDADVPRLIHICLRHLELYVECLEMNSLLEIENVTELLTDAYGLFSYESQQASTIQEREIIEALKDVTTRLREIRHGVEGNPDVNEIIKTLLQEYELLNEDSRFLVFVKTRASAKALAKRLPQCLKATHLTGGTKSKDKAVLGKFPNKVDNQTNINRLWKFSKKDDKQQEIKRLGKSPHNDDNQQDIIRVEKFPQKDDNQQEINRLGNFPIMMITNKKSLDWGNFSKKDDNQQEINRLGKFPQKMINNKNQ</sequence>
<dbReference type="Gene3D" id="3.40.50.300">
    <property type="entry name" value="P-loop containing nucleotide triphosphate hydrolases"/>
    <property type="match status" value="1"/>
</dbReference>
<name>A0A6J8A097_MYTCO</name>
<organism evidence="2 3">
    <name type="scientific">Mytilus coruscus</name>
    <name type="common">Sea mussel</name>
    <dbReference type="NCBI Taxonomy" id="42192"/>
    <lineage>
        <taxon>Eukaryota</taxon>
        <taxon>Metazoa</taxon>
        <taxon>Spiralia</taxon>
        <taxon>Lophotrochozoa</taxon>
        <taxon>Mollusca</taxon>
        <taxon>Bivalvia</taxon>
        <taxon>Autobranchia</taxon>
        <taxon>Pteriomorphia</taxon>
        <taxon>Mytilida</taxon>
        <taxon>Mytiloidea</taxon>
        <taxon>Mytilidae</taxon>
        <taxon>Mytilinae</taxon>
        <taxon>Mytilus</taxon>
    </lineage>
</organism>
<dbReference type="OrthoDB" id="10387289at2759"/>
<proteinExistence type="predicted"/>
<protein>
    <submittedName>
        <fullName evidence="2">Uncharacterized protein</fullName>
    </submittedName>
</protein>
<keyword evidence="3" id="KW-1185">Reference proteome</keyword>
<evidence type="ECO:0000313" key="2">
    <source>
        <dbReference type="EMBL" id="CAC5357968.1"/>
    </source>
</evidence>
<evidence type="ECO:0000256" key="1">
    <source>
        <dbReference type="SAM" id="MobiDB-lite"/>
    </source>
</evidence>
<dbReference type="InterPro" id="IPR027417">
    <property type="entry name" value="P-loop_NTPase"/>
</dbReference>
<dbReference type="Gene3D" id="1.20.1320.30">
    <property type="match status" value="1"/>
</dbReference>
<accession>A0A6J8A097</accession>
<dbReference type="AlphaFoldDB" id="A0A6J8A097"/>
<evidence type="ECO:0000313" key="3">
    <source>
        <dbReference type="Proteomes" id="UP000507470"/>
    </source>
</evidence>
<gene>
    <name evidence="2" type="ORF">MCOR_1416</name>
</gene>